<feature type="compositionally biased region" description="Pro residues" evidence="1">
    <location>
        <begin position="565"/>
        <end position="574"/>
    </location>
</feature>
<feature type="compositionally biased region" description="Basic and acidic residues" evidence="1">
    <location>
        <begin position="342"/>
        <end position="376"/>
    </location>
</feature>
<feature type="compositionally biased region" description="Low complexity" evidence="1">
    <location>
        <begin position="777"/>
        <end position="787"/>
    </location>
</feature>
<evidence type="ECO:0000256" key="1">
    <source>
        <dbReference type="SAM" id="MobiDB-lite"/>
    </source>
</evidence>
<feature type="compositionally biased region" description="Low complexity" evidence="1">
    <location>
        <begin position="541"/>
        <end position="558"/>
    </location>
</feature>
<dbReference type="CDD" id="cd14270">
    <property type="entry name" value="UBA"/>
    <property type="match status" value="1"/>
</dbReference>
<dbReference type="GO" id="GO:0031982">
    <property type="term" value="C:vesicle"/>
    <property type="evidence" value="ECO:0007669"/>
    <property type="project" value="TreeGrafter"/>
</dbReference>
<feature type="compositionally biased region" description="Low complexity" evidence="1">
    <location>
        <begin position="575"/>
        <end position="585"/>
    </location>
</feature>
<feature type="compositionally biased region" description="Low complexity" evidence="1">
    <location>
        <begin position="232"/>
        <end position="261"/>
    </location>
</feature>
<dbReference type="InterPro" id="IPR011990">
    <property type="entry name" value="TPR-like_helical_dom_sf"/>
</dbReference>
<dbReference type="GO" id="GO:0030276">
    <property type="term" value="F:clathrin binding"/>
    <property type="evidence" value="ECO:0007669"/>
    <property type="project" value="TreeGrafter"/>
</dbReference>
<dbReference type="SUPFAM" id="SSF46565">
    <property type="entry name" value="Chaperone J-domain"/>
    <property type="match status" value="1"/>
</dbReference>
<feature type="compositionally biased region" description="Basic and acidic residues" evidence="1">
    <location>
        <begin position="326"/>
        <end position="335"/>
    </location>
</feature>
<feature type="region of interest" description="Disordered" evidence="1">
    <location>
        <begin position="768"/>
        <end position="807"/>
    </location>
</feature>
<dbReference type="GO" id="GO:0072318">
    <property type="term" value="P:clathrin coat disassembly"/>
    <property type="evidence" value="ECO:0007669"/>
    <property type="project" value="TreeGrafter"/>
</dbReference>
<dbReference type="SUPFAM" id="SSF46934">
    <property type="entry name" value="UBA-like"/>
    <property type="match status" value="1"/>
</dbReference>
<sequence length="923" mass="95375">MDDLVDLDFASAKPAAPVQSGAQAKYGGGRSAFDYLAGASAAQYAPSQPARTPTPQQARTPTPRTQQSGDDAFSSLFGTSAASSSGAAQGAGLSMAERLQRESAAKIGGYTGLGALGGGNGSLGGFPAQGGGAGSRAQWRRLAQPAPAAKSSDVWDFDMLSSSVPKKPASPAPAAAVPAAAEDPFDLGFDAFPVSASTSTAPQAAPAQSDDFDLLDAFSAPAASRPPPAPKPAVASHPATTGAPAPAASARSPTASSSVPPHILGQLVEMGYSPSRASAALEATGSPTGDYDVSLALDALADEQRLEEARRRKQRERDEWGDEDDVKVGRRRSWELDDDDDRGAREAREREARRRQAAQQRREEAGAATQDGRRDSPAAGSAAAGGSSRARGSAAAQDPAAVAREQAKVLQEQAGEYLAQAQKIGFSMFKSANAYWGEGKKALAKAIEEQRAASKGAPSAAGAGAASGKPKWWSEGMDEDGAPGGSAAPPPSGFKDSDDEAEGPEPATRARPAPQTRARQVQSAEPPTSEYRSPFRRAKPKPAAADVAPSPSAVAEADLLSGAPAPAPPRPSASPAPASAARATPSPTPRRPPVSTRPHVAVPSSALAAAQKHKTLGNEHFKLGRFGDATAAYTLALDSLPEQWLGRVPLLNNRAQARLRSGEEKSAAEDCTEAVGILGSDADLAALEAESQALPSEVGALYVGGAPVDLRDQLGKALGRRAKANEANEKWAAARDDWERVLKLGDDVVTRGAGGAKMVSDGVSRCRKVLDPPSAAPTPSAQSGAAARPVSRAKARSPAPPVEGSGDAVRALQAQQAASAAEDDLRHQLKDQVDARIAAWKGGKETNLRALIASLDSVLWPELGWKTVGMHELIADNALKVRYVRAIAKVHPDKLNTTNTTVEQRMIAALVFAALNDAWNGMK</sequence>
<protein>
    <recommendedName>
        <fullName evidence="4">UBA domain-containing protein</fullName>
    </recommendedName>
</protein>
<accession>A0AAV5GFC9</accession>
<comment type="caution">
    <text evidence="2">The sequence shown here is derived from an EMBL/GenBank/DDBJ whole genome shotgun (WGS) entry which is preliminary data.</text>
</comment>
<dbReference type="EMBL" id="BQKY01000002">
    <property type="protein sequence ID" value="GJN88052.1"/>
    <property type="molecule type" value="Genomic_DNA"/>
</dbReference>
<dbReference type="InterPro" id="IPR009060">
    <property type="entry name" value="UBA-like_sf"/>
</dbReference>
<dbReference type="PANTHER" id="PTHR23172">
    <property type="entry name" value="AUXILIN/CYCLIN G-ASSOCIATED KINASE-RELATED"/>
    <property type="match status" value="1"/>
</dbReference>
<dbReference type="Proteomes" id="UP001342314">
    <property type="component" value="Unassembled WGS sequence"/>
</dbReference>
<feature type="region of interest" description="Disordered" evidence="1">
    <location>
        <begin position="302"/>
        <end position="408"/>
    </location>
</feature>
<dbReference type="Gene3D" id="1.25.40.10">
    <property type="entry name" value="Tetratricopeptide repeat domain"/>
    <property type="match status" value="1"/>
</dbReference>
<name>A0AAV5GFC9_9BASI</name>
<feature type="compositionally biased region" description="Low complexity" evidence="1">
    <location>
        <begin position="504"/>
        <end position="520"/>
    </location>
</feature>
<dbReference type="SMART" id="SM00028">
    <property type="entry name" value="TPR"/>
    <property type="match status" value="3"/>
</dbReference>
<keyword evidence="3" id="KW-1185">Reference proteome</keyword>
<feature type="compositionally biased region" description="Basic and acidic residues" evidence="1">
    <location>
        <begin position="302"/>
        <end position="318"/>
    </location>
</feature>
<evidence type="ECO:0000313" key="2">
    <source>
        <dbReference type="EMBL" id="GJN88052.1"/>
    </source>
</evidence>
<feature type="region of interest" description="Disordered" evidence="1">
    <location>
        <begin position="449"/>
        <end position="610"/>
    </location>
</feature>
<proteinExistence type="predicted"/>
<evidence type="ECO:0000313" key="3">
    <source>
        <dbReference type="Proteomes" id="UP001342314"/>
    </source>
</evidence>
<feature type="region of interest" description="Disordered" evidence="1">
    <location>
        <begin position="219"/>
        <end position="261"/>
    </location>
</feature>
<dbReference type="InterPro" id="IPR019734">
    <property type="entry name" value="TPR_rpt"/>
</dbReference>
<dbReference type="GO" id="GO:0005737">
    <property type="term" value="C:cytoplasm"/>
    <property type="evidence" value="ECO:0007669"/>
    <property type="project" value="TreeGrafter"/>
</dbReference>
<dbReference type="GO" id="GO:0072583">
    <property type="term" value="P:clathrin-dependent endocytosis"/>
    <property type="evidence" value="ECO:0007669"/>
    <property type="project" value="TreeGrafter"/>
</dbReference>
<dbReference type="PANTHER" id="PTHR23172:SF19">
    <property type="entry name" value="J DOMAIN-CONTAINING PROTEIN"/>
    <property type="match status" value="1"/>
</dbReference>
<feature type="compositionally biased region" description="Low complexity" evidence="1">
    <location>
        <begin position="453"/>
        <end position="471"/>
    </location>
</feature>
<reference evidence="2 3" key="1">
    <citation type="submission" date="2021-12" db="EMBL/GenBank/DDBJ databases">
        <title>High titer production of polyol ester of fatty acids by Rhodotorula paludigena BS15 towards product separation-free biomass refinery.</title>
        <authorList>
            <person name="Mano J."/>
            <person name="Ono H."/>
            <person name="Tanaka T."/>
            <person name="Naito K."/>
            <person name="Sushida H."/>
            <person name="Ike M."/>
            <person name="Tokuyasu K."/>
            <person name="Kitaoka M."/>
        </authorList>
    </citation>
    <scope>NUCLEOTIDE SEQUENCE [LARGE SCALE GENOMIC DNA]</scope>
    <source>
        <strain evidence="2 3">BS15</strain>
    </source>
</reference>
<dbReference type="Gene3D" id="1.10.8.10">
    <property type="entry name" value="DNA helicase RuvA subunit, C-terminal domain"/>
    <property type="match status" value="1"/>
</dbReference>
<dbReference type="AlphaFoldDB" id="A0AAV5GFC9"/>
<dbReference type="SUPFAM" id="SSF48452">
    <property type="entry name" value="TPR-like"/>
    <property type="match status" value="1"/>
</dbReference>
<feature type="compositionally biased region" description="Low complexity" evidence="1">
    <location>
        <begin position="377"/>
        <end position="396"/>
    </location>
</feature>
<feature type="region of interest" description="Disordered" evidence="1">
    <location>
        <begin position="127"/>
        <end position="151"/>
    </location>
</feature>
<feature type="region of interest" description="Disordered" evidence="1">
    <location>
        <begin position="42"/>
        <end position="96"/>
    </location>
</feature>
<gene>
    <name evidence="2" type="ORF">Rhopal_001008-T1</name>
</gene>
<organism evidence="2 3">
    <name type="scientific">Rhodotorula paludigena</name>
    <dbReference type="NCBI Taxonomy" id="86838"/>
    <lineage>
        <taxon>Eukaryota</taxon>
        <taxon>Fungi</taxon>
        <taxon>Dikarya</taxon>
        <taxon>Basidiomycota</taxon>
        <taxon>Pucciniomycotina</taxon>
        <taxon>Microbotryomycetes</taxon>
        <taxon>Sporidiobolales</taxon>
        <taxon>Sporidiobolaceae</taxon>
        <taxon>Rhodotorula</taxon>
    </lineage>
</organism>
<dbReference type="Gene3D" id="1.10.287.110">
    <property type="entry name" value="DnaJ domain"/>
    <property type="match status" value="1"/>
</dbReference>
<evidence type="ECO:0008006" key="4">
    <source>
        <dbReference type="Google" id="ProtNLM"/>
    </source>
</evidence>
<dbReference type="InterPro" id="IPR036869">
    <property type="entry name" value="J_dom_sf"/>
</dbReference>